<evidence type="ECO:0000256" key="3">
    <source>
        <dbReference type="ARBA" id="ARBA00023163"/>
    </source>
</evidence>
<evidence type="ECO:0000313" key="7">
    <source>
        <dbReference type="Proteomes" id="UP000031521"/>
    </source>
</evidence>
<gene>
    <name evidence="6" type="ORF">P73_1116</name>
</gene>
<reference evidence="6 7" key="1">
    <citation type="journal article" date="2014" name="Int. J. Syst. Evol. Microbiol.">
        <title>Celeribacter indicus sp. nov., a polycyclic aromatic hydrocarbon-degrading bacterium from deep-sea sediment and reclassification of Huaishuia halophila as Celeribacter halophilus comb. nov.</title>
        <authorList>
            <person name="Lai Q."/>
            <person name="Cao J."/>
            <person name="Yuan J."/>
            <person name="Li F."/>
            <person name="Shao Z."/>
        </authorList>
    </citation>
    <scope>NUCLEOTIDE SEQUENCE [LARGE SCALE GENOMIC DNA]</scope>
    <source>
        <strain evidence="6">P73</strain>
    </source>
</reference>
<dbReference type="GO" id="GO:0000976">
    <property type="term" value="F:transcription cis-regulatory region binding"/>
    <property type="evidence" value="ECO:0007669"/>
    <property type="project" value="TreeGrafter"/>
</dbReference>
<evidence type="ECO:0000256" key="4">
    <source>
        <dbReference type="PROSITE-ProRule" id="PRU00335"/>
    </source>
</evidence>
<evidence type="ECO:0000256" key="1">
    <source>
        <dbReference type="ARBA" id="ARBA00023015"/>
    </source>
</evidence>
<dbReference type="PANTHER" id="PTHR30055">
    <property type="entry name" value="HTH-TYPE TRANSCRIPTIONAL REGULATOR RUTR"/>
    <property type="match status" value="1"/>
</dbReference>
<dbReference type="PANTHER" id="PTHR30055:SF238">
    <property type="entry name" value="MYCOFACTOCIN BIOSYNTHESIS TRANSCRIPTIONAL REGULATOR MFTR-RELATED"/>
    <property type="match status" value="1"/>
</dbReference>
<dbReference type="PRINTS" id="PR00455">
    <property type="entry name" value="HTHTETR"/>
</dbReference>
<dbReference type="PROSITE" id="PS50977">
    <property type="entry name" value="HTH_TETR_2"/>
    <property type="match status" value="1"/>
</dbReference>
<dbReference type="AlphaFoldDB" id="A0A0B5DYN2"/>
<evidence type="ECO:0000313" key="6">
    <source>
        <dbReference type="EMBL" id="AJE45831.1"/>
    </source>
</evidence>
<dbReference type="EMBL" id="CP004393">
    <property type="protein sequence ID" value="AJE45831.1"/>
    <property type="molecule type" value="Genomic_DNA"/>
</dbReference>
<sequence length="206" mass="23098">MDSTSENTGGLRARKRRETRERIVEAGLRLFVENGYEATTLDMIAAAAGISRRTFFYYFRSKEEVLLARDGSGFPQALRGAMREQPPDQTPLAAALDCFLHLASRYETRESVTIDRLLRSTEALRARKTALFIEIEQVLFETMCEIWPAPDRRDGLRVMAMMAAGALRLALDERRTQEDGRPLADCLRRNFALLESPAGPGAATPS</sequence>
<dbReference type="Proteomes" id="UP000031521">
    <property type="component" value="Chromosome"/>
</dbReference>
<organism evidence="6 7">
    <name type="scientific">Celeribacter indicus</name>
    <dbReference type="NCBI Taxonomy" id="1208324"/>
    <lineage>
        <taxon>Bacteria</taxon>
        <taxon>Pseudomonadati</taxon>
        <taxon>Pseudomonadota</taxon>
        <taxon>Alphaproteobacteria</taxon>
        <taxon>Rhodobacterales</taxon>
        <taxon>Roseobacteraceae</taxon>
        <taxon>Celeribacter</taxon>
    </lineage>
</organism>
<dbReference type="InterPro" id="IPR009057">
    <property type="entry name" value="Homeodomain-like_sf"/>
</dbReference>
<dbReference type="PROSITE" id="PS01081">
    <property type="entry name" value="HTH_TETR_1"/>
    <property type="match status" value="1"/>
</dbReference>
<evidence type="ECO:0000259" key="5">
    <source>
        <dbReference type="PROSITE" id="PS50977"/>
    </source>
</evidence>
<dbReference type="HOGENOM" id="CLU_069356_2_2_5"/>
<keyword evidence="3" id="KW-0804">Transcription</keyword>
<dbReference type="Gene3D" id="1.10.357.10">
    <property type="entry name" value="Tetracycline Repressor, domain 2"/>
    <property type="match status" value="1"/>
</dbReference>
<dbReference type="RefSeq" id="WP_043868828.1">
    <property type="nucleotide sequence ID" value="NZ_CP004393.1"/>
</dbReference>
<dbReference type="STRING" id="1208324.P73_1116"/>
<feature type="DNA-binding region" description="H-T-H motif" evidence="4">
    <location>
        <begin position="40"/>
        <end position="59"/>
    </location>
</feature>
<evidence type="ECO:0000256" key="2">
    <source>
        <dbReference type="ARBA" id="ARBA00023125"/>
    </source>
</evidence>
<protein>
    <submittedName>
        <fullName evidence="6">TetR family transcriptional regulator</fullName>
    </submittedName>
</protein>
<keyword evidence="7" id="KW-1185">Reference proteome</keyword>
<dbReference type="KEGG" id="cid:P73_1116"/>
<dbReference type="InterPro" id="IPR050109">
    <property type="entry name" value="HTH-type_TetR-like_transc_reg"/>
</dbReference>
<dbReference type="InterPro" id="IPR001647">
    <property type="entry name" value="HTH_TetR"/>
</dbReference>
<dbReference type="GO" id="GO:0003700">
    <property type="term" value="F:DNA-binding transcription factor activity"/>
    <property type="evidence" value="ECO:0007669"/>
    <property type="project" value="TreeGrafter"/>
</dbReference>
<keyword evidence="2 4" id="KW-0238">DNA-binding</keyword>
<feature type="domain" description="HTH tetR-type" evidence="5">
    <location>
        <begin position="17"/>
        <end position="77"/>
    </location>
</feature>
<dbReference type="SUPFAM" id="SSF46689">
    <property type="entry name" value="Homeodomain-like"/>
    <property type="match status" value="1"/>
</dbReference>
<keyword evidence="1" id="KW-0805">Transcription regulation</keyword>
<accession>A0A0B5DYN2</accession>
<dbReference type="OrthoDB" id="9811084at2"/>
<name>A0A0B5DYN2_9RHOB</name>
<dbReference type="InterPro" id="IPR023772">
    <property type="entry name" value="DNA-bd_HTH_TetR-type_CS"/>
</dbReference>
<proteinExistence type="predicted"/>
<dbReference type="Pfam" id="PF00440">
    <property type="entry name" value="TetR_N"/>
    <property type="match status" value="1"/>
</dbReference>